<dbReference type="InterPro" id="IPR036412">
    <property type="entry name" value="HAD-like_sf"/>
</dbReference>
<dbReference type="AlphaFoldDB" id="A0A101HI97"/>
<dbReference type="PANTHER" id="PTHR43611:SF3">
    <property type="entry name" value="FLAVIN MONONUCLEOTIDE HYDROLASE 1, CHLOROPLATIC"/>
    <property type="match status" value="1"/>
</dbReference>
<evidence type="ECO:0000313" key="1">
    <source>
        <dbReference type="EMBL" id="KUK76920.1"/>
    </source>
</evidence>
<comment type="caution">
    <text evidence="1">The sequence shown here is derived from an EMBL/GenBank/DDBJ whole genome shotgun (WGS) entry which is preliminary data.</text>
</comment>
<gene>
    <name evidence="1" type="ORF">XD93_0649</name>
</gene>
<evidence type="ECO:0000313" key="2">
    <source>
        <dbReference type="Proteomes" id="UP000053904"/>
    </source>
</evidence>
<dbReference type="GO" id="GO:0016787">
    <property type="term" value="F:hydrolase activity"/>
    <property type="evidence" value="ECO:0007669"/>
    <property type="project" value="UniProtKB-KW"/>
</dbReference>
<name>A0A101HI97_9BACT</name>
<organism evidence="1 2">
    <name type="scientific">candidate division WS6 bacterium 34_10</name>
    <dbReference type="NCBI Taxonomy" id="1641389"/>
    <lineage>
        <taxon>Bacteria</taxon>
        <taxon>Candidatus Dojkabacteria</taxon>
    </lineage>
</organism>
<proteinExistence type="predicted"/>
<dbReference type="PANTHER" id="PTHR43611">
    <property type="entry name" value="ALPHA-D-GLUCOSE 1-PHOSPHATE PHOSPHATASE"/>
    <property type="match status" value="1"/>
</dbReference>
<dbReference type="InterPro" id="IPR023214">
    <property type="entry name" value="HAD_sf"/>
</dbReference>
<dbReference type="NCBIfam" id="TIGR01509">
    <property type="entry name" value="HAD-SF-IA-v3"/>
    <property type="match status" value="1"/>
</dbReference>
<dbReference type="SUPFAM" id="SSF56784">
    <property type="entry name" value="HAD-like"/>
    <property type="match status" value="1"/>
</dbReference>
<accession>A0A101HI97</accession>
<reference evidence="2" key="1">
    <citation type="journal article" date="2015" name="MBio">
        <title>Genome-Resolved Metagenomic Analysis Reveals Roles for Candidate Phyla and Other Microbial Community Members in Biogeochemical Transformations in Oil Reservoirs.</title>
        <authorList>
            <person name="Hu P."/>
            <person name="Tom L."/>
            <person name="Singh A."/>
            <person name="Thomas B.C."/>
            <person name="Baker B.J."/>
            <person name="Piceno Y.M."/>
            <person name="Andersen G.L."/>
            <person name="Banfield J.F."/>
        </authorList>
    </citation>
    <scope>NUCLEOTIDE SEQUENCE [LARGE SCALE GENOMIC DNA]</scope>
</reference>
<dbReference type="EMBL" id="LGGO01000086">
    <property type="protein sequence ID" value="KUK76920.1"/>
    <property type="molecule type" value="Genomic_DNA"/>
</dbReference>
<dbReference type="Pfam" id="PF00702">
    <property type="entry name" value="Hydrolase"/>
    <property type="match status" value="1"/>
</dbReference>
<keyword evidence="1" id="KW-0378">Hydrolase</keyword>
<dbReference type="InterPro" id="IPR006439">
    <property type="entry name" value="HAD-SF_hydro_IA"/>
</dbReference>
<dbReference type="Proteomes" id="UP000053904">
    <property type="component" value="Unassembled WGS sequence"/>
</dbReference>
<sequence length="137" mass="15818">MIQVIVFDLNGVLFPTPRQINNQVYDFVKECKSLGYMLVIASNASKGSFEWRNSKFGLMDVFDGRIISSDIGMRKPSKKFFQYMIDVLGHKPEEILFVDDSDVNIKTASDLGIKCLKYEDESSLDKIREYLEDDREE</sequence>
<dbReference type="Gene3D" id="3.40.50.1000">
    <property type="entry name" value="HAD superfamily/HAD-like"/>
    <property type="match status" value="1"/>
</dbReference>
<dbReference type="NCBIfam" id="TIGR01549">
    <property type="entry name" value="HAD-SF-IA-v1"/>
    <property type="match status" value="1"/>
</dbReference>
<protein>
    <submittedName>
        <fullName evidence="1">HAD superfamily hydrolase</fullName>
    </submittedName>
</protein>